<keyword evidence="2 6" id="KW-0489">Methyltransferase</keyword>
<evidence type="ECO:0000313" key="9">
    <source>
        <dbReference type="Proteomes" id="UP000429552"/>
    </source>
</evidence>
<dbReference type="GO" id="GO:0032259">
    <property type="term" value="P:methylation"/>
    <property type="evidence" value="ECO:0007669"/>
    <property type="project" value="UniProtKB-KW"/>
</dbReference>
<dbReference type="RefSeq" id="WP_229837833.1">
    <property type="nucleotide sequence ID" value="NZ_BLIP01000001.1"/>
</dbReference>
<dbReference type="GO" id="GO:0009307">
    <property type="term" value="P:DNA restriction-modification system"/>
    <property type="evidence" value="ECO:0007669"/>
    <property type="project" value="UniProtKB-KW"/>
</dbReference>
<organism evidence="7 9">
    <name type="scientific">Streptomyces nigrescens</name>
    <dbReference type="NCBI Taxonomy" id="1920"/>
    <lineage>
        <taxon>Bacteria</taxon>
        <taxon>Bacillati</taxon>
        <taxon>Actinomycetota</taxon>
        <taxon>Actinomycetes</taxon>
        <taxon>Kitasatosporales</taxon>
        <taxon>Streptomycetaceae</taxon>
        <taxon>Streptomyces</taxon>
    </lineage>
</organism>
<dbReference type="PANTHER" id="PTHR10629:SF52">
    <property type="entry name" value="DNA (CYTOSINE-5)-METHYLTRANSFERASE 1"/>
    <property type="match status" value="1"/>
</dbReference>
<evidence type="ECO:0000256" key="3">
    <source>
        <dbReference type="ARBA" id="ARBA00022679"/>
    </source>
</evidence>
<dbReference type="InterPro" id="IPR001525">
    <property type="entry name" value="C5_MeTfrase"/>
</dbReference>
<dbReference type="Proteomes" id="UP000429552">
    <property type="component" value="Unassembled WGS sequence"/>
</dbReference>
<name>A0A640TAC0_STRNI</name>
<dbReference type="GO" id="GO:0003677">
    <property type="term" value="F:DNA binding"/>
    <property type="evidence" value="ECO:0007669"/>
    <property type="project" value="TreeGrafter"/>
</dbReference>
<keyword evidence="4 6" id="KW-0949">S-adenosyl-L-methionine</keyword>
<keyword evidence="10" id="KW-1185">Reference proteome</keyword>
<evidence type="ECO:0000256" key="2">
    <source>
        <dbReference type="ARBA" id="ARBA00022603"/>
    </source>
</evidence>
<dbReference type="GO" id="GO:0003886">
    <property type="term" value="F:DNA (cytosine-5-)-methyltransferase activity"/>
    <property type="evidence" value="ECO:0007669"/>
    <property type="project" value="UniProtKB-EC"/>
</dbReference>
<dbReference type="EMBL" id="BLIP01000001">
    <property type="protein sequence ID" value="GFE20120.1"/>
    <property type="molecule type" value="Genomic_DNA"/>
</dbReference>
<dbReference type="Pfam" id="PF00145">
    <property type="entry name" value="DNA_methylase"/>
    <property type="match status" value="3"/>
</dbReference>
<reference evidence="7 9" key="1">
    <citation type="submission" date="2019-12" db="EMBL/GenBank/DDBJ databases">
        <title>Whole genome shotgun sequence of Streptomyces libani subsp. libani NBRC 13452.</title>
        <authorList>
            <person name="Ichikawa N."/>
            <person name="Kimura A."/>
            <person name="Kitahashi Y."/>
            <person name="Komaki H."/>
            <person name="Tamura T."/>
        </authorList>
    </citation>
    <scope>NUCLEOTIDE SEQUENCE [LARGE SCALE GENOMIC DNA]</scope>
    <source>
        <strain evidence="7 9">NBRC 13452</strain>
    </source>
</reference>
<evidence type="ECO:0000313" key="8">
    <source>
        <dbReference type="EMBL" id="WAT94962.1"/>
    </source>
</evidence>
<evidence type="ECO:0000313" key="7">
    <source>
        <dbReference type="EMBL" id="GFE20120.1"/>
    </source>
</evidence>
<dbReference type="PANTHER" id="PTHR10629">
    <property type="entry name" value="CYTOSINE-SPECIFIC METHYLTRANSFERASE"/>
    <property type="match status" value="1"/>
</dbReference>
<dbReference type="GO" id="GO:0044027">
    <property type="term" value="P:negative regulation of gene expression via chromosomal CpG island methylation"/>
    <property type="evidence" value="ECO:0007669"/>
    <property type="project" value="TreeGrafter"/>
</dbReference>
<dbReference type="InterPro" id="IPR029063">
    <property type="entry name" value="SAM-dependent_MTases_sf"/>
</dbReference>
<reference evidence="8 10" key="2">
    <citation type="submission" date="2022-12" db="EMBL/GenBank/DDBJ databases">
        <authorList>
            <person name="Ruckert C."/>
            <person name="Busche T."/>
            <person name="Kalinowski J."/>
            <person name="Wittmann C."/>
        </authorList>
    </citation>
    <scope>NUCLEOTIDE SEQUENCE [LARGE SCALE GENOMIC DNA]</scope>
    <source>
        <strain evidence="8 10">DSM 40555</strain>
    </source>
</reference>
<dbReference type="SUPFAM" id="SSF53335">
    <property type="entry name" value="S-adenosyl-L-methionine-dependent methyltransferases"/>
    <property type="match status" value="1"/>
</dbReference>
<evidence type="ECO:0000256" key="5">
    <source>
        <dbReference type="ARBA" id="ARBA00022747"/>
    </source>
</evidence>
<dbReference type="EMBL" id="CP114202">
    <property type="protein sequence ID" value="WAT94962.1"/>
    <property type="molecule type" value="Genomic_DNA"/>
</dbReference>
<gene>
    <name evidence="7" type="ORF">Sliba_05730</name>
    <name evidence="8" type="ORF">STRLI_000634</name>
</gene>
<evidence type="ECO:0000256" key="6">
    <source>
        <dbReference type="PROSITE-ProRule" id="PRU01016"/>
    </source>
</evidence>
<dbReference type="AlphaFoldDB" id="A0A640TAC0"/>
<protein>
    <recommendedName>
        <fullName evidence="1">DNA (cytosine-5-)-methyltransferase</fullName>
        <ecNumber evidence="1">2.1.1.37</ecNumber>
    </recommendedName>
</protein>
<proteinExistence type="inferred from homology"/>
<evidence type="ECO:0000256" key="1">
    <source>
        <dbReference type="ARBA" id="ARBA00011975"/>
    </source>
</evidence>
<evidence type="ECO:0000313" key="10">
    <source>
        <dbReference type="Proteomes" id="UP001210609"/>
    </source>
</evidence>
<feature type="active site" evidence="6">
    <location>
        <position position="72"/>
    </location>
</feature>
<dbReference type="PRINTS" id="PR00105">
    <property type="entry name" value="C5METTRFRASE"/>
</dbReference>
<dbReference type="Proteomes" id="UP001210609">
    <property type="component" value="Chromosome"/>
</dbReference>
<sequence>MNVYDSVDLFAGPGGLDMGAAAAGLRPVGIEWDANAVATRVAAGLATVHDDVRRYGPGDFPDAETLLGGPPCQTFTVAGAGAGRRALDLVVGLLHRMAARESIAAELAGLDDVRTGLVLEPMRWALEAVDAGRPYRAIVLEQVQQVLPVWLAYAEVLRAEGYSVAVGVLRSEQFGVPQTRRRAVLVARLDGVAALPAPTHRPYRTGVPQDAGDARLLPWVSMGEALHRAEPFTVISNYGTGGDPKNRGRRTSAEPAFTVTGKISRNRIIDTAGRELPRFSHSEAGRLQGFPADYPWSGNVIAQQAGNSVPVQLGAAIVRAAVGEPVAPALEVAA</sequence>
<keyword evidence="5" id="KW-0680">Restriction system</keyword>
<accession>A0A640TAC0</accession>
<keyword evidence="3 6" id="KW-0808">Transferase</keyword>
<dbReference type="EC" id="2.1.1.37" evidence="1"/>
<dbReference type="Gene3D" id="3.90.120.10">
    <property type="entry name" value="DNA Methylase, subunit A, domain 2"/>
    <property type="match status" value="1"/>
</dbReference>
<dbReference type="Gene3D" id="3.40.50.150">
    <property type="entry name" value="Vaccinia Virus protein VP39"/>
    <property type="match status" value="1"/>
</dbReference>
<comment type="similarity">
    <text evidence="6">Belongs to the class I-like SAM-binding methyltransferase superfamily. C5-methyltransferase family.</text>
</comment>
<dbReference type="InterPro" id="IPR050390">
    <property type="entry name" value="C5-Methyltransferase"/>
</dbReference>
<dbReference type="PROSITE" id="PS51679">
    <property type="entry name" value="SAM_MT_C5"/>
    <property type="match status" value="1"/>
</dbReference>
<evidence type="ECO:0000256" key="4">
    <source>
        <dbReference type="ARBA" id="ARBA00022691"/>
    </source>
</evidence>